<dbReference type="Pfam" id="PF00364">
    <property type="entry name" value="Biotin_lipoyl"/>
    <property type="match status" value="1"/>
</dbReference>
<dbReference type="InterPro" id="IPR011053">
    <property type="entry name" value="Single_hybrid_motif"/>
</dbReference>
<organism evidence="7 8">
    <name type="scientific">candidate division KSB3 bacterium</name>
    <dbReference type="NCBI Taxonomy" id="2044937"/>
    <lineage>
        <taxon>Bacteria</taxon>
        <taxon>candidate division KSB3</taxon>
    </lineage>
</organism>
<dbReference type="PROSITE" id="PS50968">
    <property type="entry name" value="BIOTINYL_LIPOYL"/>
    <property type="match status" value="1"/>
</dbReference>
<dbReference type="InterPro" id="IPR009014">
    <property type="entry name" value="Transketo_C/PFOR_II"/>
</dbReference>
<evidence type="ECO:0000256" key="4">
    <source>
        <dbReference type="ARBA" id="ARBA00023002"/>
    </source>
</evidence>
<dbReference type="CDD" id="cd02000">
    <property type="entry name" value="TPP_E1_PDC_ADC_BCADC"/>
    <property type="match status" value="1"/>
</dbReference>
<dbReference type="SUPFAM" id="SSF52922">
    <property type="entry name" value="TK C-terminal domain-like"/>
    <property type="match status" value="1"/>
</dbReference>
<evidence type="ECO:0000256" key="3">
    <source>
        <dbReference type="ARBA" id="ARBA00022823"/>
    </source>
</evidence>
<dbReference type="SUPFAM" id="SSF51230">
    <property type="entry name" value="Single hybrid motif"/>
    <property type="match status" value="1"/>
</dbReference>
<dbReference type="Gene3D" id="3.40.50.920">
    <property type="match status" value="1"/>
</dbReference>
<dbReference type="InterPro" id="IPR003016">
    <property type="entry name" value="2-oxoA_DH_lipoyl-BS"/>
</dbReference>
<dbReference type="Pfam" id="PF02780">
    <property type="entry name" value="Transketolase_C"/>
    <property type="match status" value="1"/>
</dbReference>
<dbReference type="GO" id="GO:0009083">
    <property type="term" value="P:branched-chain amino acid catabolic process"/>
    <property type="evidence" value="ECO:0007669"/>
    <property type="project" value="TreeGrafter"/>
</dbReference>
<dbReference type="GO" id="GO:0007584">
    <property type="term" value="P:response to nutrient"/>
    <property type="evidence" value="ECO:0007669"/>
    <property type="project" value="TreeGrafter"/>
</dbReference>
<keyword evidence="4" id="KW-0560">Oxidoreductase</keyword>
<evidence type="ECO:0000313" key="8">
    <source>
        <dbReference type="Proteomes" id="UP000649604"/>
    </source>
</evidence>
<dbReference type="PANTHER" id="PTHR42980">
    <property type="entry name" value="2-OXOISOVALERATE DEHYDROGENASE SUBUNIT BETA-RELATED"/>
    <property type="match status" value="1"/>
</dbReference>
<proteinExistence type="predicted"/>
<protein>
    <recommendedName>
        <fullName evidence="2">3-methyl-2-oxobutanoate dehydrogenase (2-methylpropanoyl-transferring)</fullName>
        <ecNumber evidence="2">1.2.4.4</ecNumber>
    </recommendedName>
</protein>
<dbReference type="Gene3D" id="2.40.50.100">
    <property type="match status" value="1"/>
</dbReference>
<dbReference type="AlphaFoldDB" id="A0A9D5Q5D7"/>
<dbReference type="EC" id="1.2.4.4" evidence="2"/>
<evidence type="ECO:0000313" key="7">
    <source>
        <dbReference type="EMBL" id="MBD3324510.1"/>
    </source>
</evidence>
<name>A0A9D5Q5D7_9BACT</name>
<dbReference type="PANTHER" id="PTHR42980:SF1">
    <property type="entry name" value="2-OXOISOVALERATE DEHYDROGENASE SUBUNIT BETA, MITOCHONDRIAL"/>
    <property type="match status" value="1"/>
</dbReference>
<dbReference type="Pfam" id="PF00676">
    <property type="entry name" value="E1_dh"/>
    <property type="match status" value="1"/>
</dbReference>
<dbReference type="InterPro" id="IPR005475">
    <property type="entry name" value="Transketolase-like_Pyr-bd"/>
</dbReference>
<evidence type="ECO:0000259" key="6">
    <source>
        <dbReference type="PROSITE" id="PS50968"/>
    </source>
</evidence>
<reference evidence="7" key="1">
    <citation type="submission" date="2019-11" db="EMBL/GenBank/DDBJ databases">
        <title>Microbial mats filling the niche in hypersaline microbial mats.</title>
        <authorList>
            <person name="Wong H.L."/>
            <person name="Macleod F.I."/>
            <person name="White R.A. III"/>
            <person name="Burns B.P."/>
        </authorList>
    </citation>
    <scope>NUCLEOTIDE SEQUENCE</scope>
    <source>
        <strain evidence="7">Rbin_158</strain>
    </source>
</reference>
<sequence length="832" mass="90285">MPKTSQNFLDLYRAMRMAREIDLLEEEFTHRGEAFFHVSGAGHEGTVALAPHLMAQDWLHCHYRDKALMLARGMPPDMFFNSLFCKADSHSCGRQMSAHMSAPELNILSIVGPVGNSALQAVGVASVIRDQAVAPLVLCSLGDGMTQQGEVLEAIGQAVRDQLPVLFLIQNNRYAISTLTGGKTFFSRPDGDPAQFYGVPMTRINGRDVLAAYDAFGTIVTRMRADRQPAIVIFDVERLANHTNADDQQVYRSPEEIAQARAQADPVRILRTALEHANGVSGAQFDRIDADIKVAAQEAARQAQMGAEPQPVFTAKKPLPDRFFDPRQEYRGDAAEPLLPMLETIRRVLEQRMAQDERISLFGEDIEDPKGDVFGVTRGLMQKFPGRVTNSPLSESTIIGMSIGRALAGARPVAFLQFADFLPLAYNQIFAELGSLYWRTNGGWQAPVIVMISCGAYRPGLGPFHANSLESLAVHTPGIDVVMPSTAADAAGLLNAAFASERPTLFFYPKSCLNDREHSTSADVARQFVPLGTARHLRTGHDLTFVGWGNTVALCQQVAETLEQEGFSTETLDLRSLSPWDEAAVLASAEKTGRLIVVHEDNQSCGLGAEILATVMEQAQRPVQARRVTRPDTYIPCNFDNQLAVLPSYARILEAAADLLGLELTWLVPPTEQAADLVVVKAIGSSPSDESVTVTELHVSPGKTIAPGDLLATLEADKAIQELSSPVGGEIVEILVQESDMVKVGAPLMTVKSDAAAVHQSRMHHRSGTPVLKRKARVSEPASNPLQVAPNDVTAKPLATQETSYVSSQRPVGISSIATSLGSRIITNEHIV</sequence>
<dbReference type="Pfam" id="PF02779">
    <property type="entry name" value="Transket_pyr"/>
    <property type="match status" value="1"/>
</dbReference>
<dbReference type="Gene3D" id="3.40.50.970">
    <property type="match status" value="2"/>
</dbReference>
<evidence type="ECO:0000256" key="5">
    <source>
        <dbReference type="ARBA" id="ARBA00023052"/>
    </source>
</evidence>
<evidence type="ECO:0000256" key="2">
    <source>
        <dbReference type="ARBA" id="ARBA00012277"/>
    </source>
</evidence>
<comment type="cofactor">
    <cofactor evidence="1">
        <name>thiamine diphosphate</name>
        <dbReference type="ChEBI" id="CHEBI:58937"/>
    </cofactor>
</comment>
<dbReference type="SUPFAM" id="SSF52518">
    <property type="entry name" value="Thiamin diphosphate-binding fold (THDP-binding)"/>
    <property type="match status" value="2"/>
</dbReference>
<dbReference type="EMBL" id="WJJP01000247">
    <property type="protein sequence ID" value="MBD3324510.1"/>
    <property type="molecule type" value="Genomic_DNA"/>
</dbReference>
<dbReference type="InterPro" id="IPR001017">
    <property type="entry name" value="DH_E1"/>
</dbReference>
<dbReference type="CDD" id="cd06849">
    <property type="entry name" value="lipoyl_domain"/>
    <property type="match status" value="1"/>
</dbReference>
<comment type="caution">
    <text evidence="7">The sequence shown here is derived from an EMBL/GenBank/DDBJ whole genome shotgun (WGS) entry which is preliminary data.</text>
</comment>
<keyword evidence="5" id="KW-0786">Thiamine pyrophosphate</keyword>
<feature type="domain" description="Lipoyl-binding" evidence="6">
    <location>
        <begin position="677"/>
        <end position="752"/>
    </location>
</feature>
<dbReference type="Proteomes" id="UP000649604">
    <property type="component" value="Unassembled WGS sequence"/>
</dbReference>
<dbReference type="PROSITE" id="PS00189">
    <property type="entry name" value="LIPOYL"/>
    <property type="match status" value="1"/>
</dbReference>
<dbReference type="SMART" id="SM00861">
    <property type="entry name" value="Transket_pyr"/>
    <property type="match status" value="1"/>
</dbReference>
<accession>A0A9D5Q5D7</accession>
<evidence type="ECO:0000256" key="1">
    <source>
        <dbReference type="ARBA" id="ARBA00001964"/>
    </source>
</evidence>
<dbReference type="InterPro" id="IPR029061">
    <property type="entry name" value="THDP-binding"/>
</dbReference>
<keyword evidence="3" id="KW-0450">Lipoyl</keyword>
<dbReference type="InterPro" id="IPR000089">
    <property type="entry name" value="Biotin_lipoyl"/>
</dbReference>
<feature type="non-terminal residue" evidence="7">
    <location>
        <position position="832"/>
    </location>
</feature>
<dbReference type="GO" id="GO:0003863">
    <property type="term" value="F:branched-chain 2-oxo acid dehydrogenase activity"/>
    <property type="evidence" value="ECO:0007669"/>
    <property type="project" value="UniProtKB-EC"/>
</dbReference>
<dbReference type="InterPro" id="IPR033248">
    <property type="entry name" value="Transketolase_C"/>
</dbReference>
<gene>
    <name evidence="7" type="ORF">GF339_07990</name>
</gene>